<dbReference type="InterPro" id="IPR027463">
    <property type="entry name" value="AcrB_DN_DC_subdom"/>
</dbReference>
<dbReference type="RefSeq" id="WP_044405737.1">
    <property type="nucleotide sequence ID" value="NZ_JXXE01000066.1"/>
</dbReference>
<dbReference type="SUPFAM" id="SSF82693">
    <property type="entry name" value="Multidrug efflux transporter AcrB pore domain, PN1, PN2, PC1 and PC2 subdomains"/>
    <property type="match status" value="4"/>
</dbReference>
<dbReference type="GO" id="GO:0005886">
    <property type="term" value="C:plasma membrane"/>
    <property type="evidence" value="ECO:0007669"/>
    <property type="project" value="UniProtKB-SubCell"/>
</dbReference>
<dbReference type="Pfam" id="PF00873">
    <property type="entry name" value="ACR_tran"/>
    <property type="match status" value="1"/>
</dbReference>
<keyword evidence="6 9" id="KW-0812">Transmembrane</keyword>
<reference evidence="10 11" key="1">
    <citation type="submission" date="2014-11" db="EMBL/GenBank/DDBJ databases">
        <title>Genomics and ecophysiology of heterotrophic nitrogen fixing bacteria isolated from estuarine surface water.</title>
        <authorList>
            <person name="Bentzon-Tilia M."/>
            <person name="Severin I."/>
            <person name="Hansen L.H."/>
            <person name="Riemann L."/>
        </authorList>
    </citation>
    <scope>NUCLEOTIDE SEQUENCE [LARGE SCALE GENOMIC DNA]</scope>
    <source>
        <strain evidence="10 11">BAL398</strain>
    </source>
</reference>
<dbReference type="Gene3D" id="3.30.70.1430">
    <property type="entry name" value="Multidrug efflux transporter AcrB pore domain"/>
    <property type="match status" value="2"/>
</dbReference>
<dbReference type="InterPro" id="IPR001036">
    <property type="entry name" value="Acrflvin-R"/>
</dbReference>
<keyword evidence="3 9" id="KW-0813">Transport</keyword>
<keyword evidence="4" id="KW-1003">Cell membrane</keyword>
<feature type="transmembrane region" description="Helical" evidence="9">
    <location>
        <begin position="367"/>
        <end position="388"/>
    </location>
</feature>
<feature type="transmembrane region" description="Helical" evidence="9">
    <location>
        <begin position="894"/>
        <end position="918"/>
    </location>
</feature>
<feature type="transmembrane region" description="Helical" evidence="9">
    <location>
        <begin position="341"/>
        <end position="360"/>
    </location>
</feature>
<dbReference type="FunFam" id="3.30.70.1430:FF:000001">
    <property type="entry name" value="Efflux pump membrane transporter"/>
    <property type="match status" value="1"/>
</dbReference>
<evidence type="ECO:0000313" key="11">
    <source>
        <dbReference type="Proteomes" id="UP000032515"/>
    </source>
</evidence>
<dbReference type="Proteomes" id="UP000032515">
    <property type="component" value="Unassembled WGS sequence"/>
</dbReference>
<dbReference type="InterPro" id="IPR004764">
    <property type="entry name" value="MdtF-like"/>
</dbReference>
<dbReference type="Gene3D" id="3.30.70.1320">
    <property type="entry name" value="Multidrug efflux transporter AcrB pore domain like"/>
    <property type="match status" value="1"/>
</dbReference>
<feature type="transmembrane region" description="Helical" evidence="9">
    <location>
        <begin position="964"/>
        <end position="985"/>
    </location>
</feature>
<dbReference type="PATRIC" id="fig|1076.23.peg.6228"/>
<dbReference type="PANTHER" id="PTHR32063">
    <property type="match status" value="1"/>
</dbReference>
<dbReference type="GO" id="GO:0009636">
    <property type="term" value="P:response to toxic substance"/>
    <property type="evidence" value="ECO:0007669"/>
    <property type="project" value="UniProtKB-ARBA"/>
</dbReference>
<dbReference type="Gene3D" id="3.30.2090.10">
    <property type="entry name" value="Multidrug efflux transporter AcrB TolC docking domain, DN and DC subdomains"/>
    <property type="match status" value="2"/>
</dbReference>
<evidence type="ECO:0000256" key="8">
    <source>
        <dbReference type="ARBA" id="ARBA00023136"/>
    </source>
</evidence>
<dbReference type="PANTHER" id="PTHR32063:SF76">
    <property type="entry name" value="EFFLUX PUMP MEMBRANE TRANSPORTER"/>
    <property type="match status" value="1"/>
</dbReference>
<dbReference type="Gene3D" id="1.20.1640.10">
    <property type="entry name" value="Multidrug efflux transporter AcrB transmembrane domain"/>
    <property type="match status" value="2"/>
</dbReference>
<evidence type="ECO:0000256" key="2">
    <source>
        <dbReference type="ARBA" id="ARBA00010942"/>
    </source>
</evidence>
<evidence type="ECO:0000256" key="4">
    <source>
        <dbReference type="ARBA" id="ARBA00022475"/>
    </source>
</evidence>
<evidence type="ECO:0000313" key="10">
    <source>
        <dbReference type="EMBL" id="KIZ47581.1"/>
    </source>
</evidence>
<evidence type="ECO:0000256" key="9">
    <source>
        <dbReference type="RuleBase" id="RU364070"/>
    </source>
</evidence>
<sequence length="1050" mass="111774">MFSAIFVDRPRFAIVIAILMTIVGLLALTRIPVAQLPDIVPPQVQVTTLYPGASAEVLESTVAQPLEAQIIGVDKMIYMKSSSGNDGSYTLTVSFELGSNPDINTVNVNNRVQTSLSQLPAEVQLQGVTVKKKSSSILQVVMLSSDGKYDPLFMTNFATINVLDELARTPGVGSASLFGRLNYSMRIWFDTIRLTSLGLVPSDVVKAIQSQNIQAPVGRIGARPVSSNQQLQINVQTQGRLSSPEQFKNVVIRANPDGSVLRVGDVARVEMGAQNEDVEARLNTSPSVAIGIYLAPGANALNASTAVNATLDKIRGRVPAGLKVRSIYDATTIVNETVDEVLKTLVEAFILVAIVVFVFLGNLRATIVPVIAVPVSIIASYAVLLVLGYSINTISLLALVLAIGIVVDDAIVVVENVERIMEEEPEISAADATKKAMRQVTGPIIAITMVLFSVFVPIGFIPGISGELFRQFAVTISAAMFVSAINALTLSPALCAVFLRHSPHRGALARIGHGIDKVRNGYAFVVHKSLRMAAISLLLVGGCALGSGLLSRITPTGFLPEEDQGAFFINIQLPESASVERTSRAVAQLEDILGKMPQVKDTIAVVGFSILDQYGASNSALVIVTLKPFENRRGAMDSAQALIAKTFGAATQIKAATVIPFNLPPVIGLSTSGGFEIQLENLAGGDFATMGNVTLGLLAAANQDPKLARVFSTYAASSPSIYLDIDREKAEALGLGINDIFTSLQATLGGYYVNNFNLYGRTWQVNIQAESEDRRDLSALWSIYVRNAKGTMVPLQAVASVRTVVGPAVITRYNNYRSVTVMGSTAPGVSSGDAMAAMEKVAANTLPSGYAFEWTGTSFQEQKVGGQTPVILALAVLFAYLFLVALYESWVIPIPVLLSVTVGVLGAFFGLLVSGLALDLYAQIGLVVLIAMAAKNGILIVEFAKEQREAGASIIEAAETGAKLRFRAVMMTSIAFIAGLAPLVWADGAAKIARRSVSTPVFAGMLAASLLGIFVIPMLYVTFQTLRERAARFRRKPGETTAVAPHPPNR</sequence>
<dbReference type="Gene3D" id="3.30.70.1440">
    <property type="entry name" value="Multidrug efflux transporter AcrB pore domain"/>
    <property type="match status" value="1"/>
</dbReference>
<keyword evidence="7 9" id="KW-1133">Transmembrane helix</keyword>
<dbReference type="EMBL" id="JXXE01000066">
    <property type="protein sequence ID" value="KIZ47581.1"/>
    <property type="molecule type" value="Genomic_DNA"/>
</dbReference>
<dbReference type="GO" id="GO:0015562">
    <property type="term" value="F:efflux transmembrane transporter activity"/>
    <property type="evidence" value="ECO:0007669"/>
    <property type="project" value="InterPro"/>
</dbReference>
<dbReference type="FunFam" id="1.20.1640.10:FF:000001">
    <property type="entry name" value="Efflux pump membrane transporter"/>
    <property type="match status" value="1"/>
</dbReference>
<evidence type="ECO:0000256" key="5">
    <source>
        <dbReference type="ARBA" id="ARBA00022519"/>
    </source>
</evidence>
<dbReference type="SUPFAM" id="SSF82714">
    <property type="entry name" value="Multidrug efflux transporter AcrB TolC docking domain, DN and DC subdomains"/>
    <property type="match status" value="2"/>
</dbReference>
<evidence type="ECO:0000256" key="3">
    <source>
        <dbReference type="ARBA" id="ARBA00022448"/>
    </source>
</evidence>
<keyword evidence="8 9" id="KW-0472">Membrane</keyword>
<feature type="transmembrane region" description="Helical" evidence="9">
    <location>
        <begin position="1005"/>
        <end position="1026"/>
    </location>
</feature>
<accession>A0A0D7F435</accession>
<dbReference type="NCBIfam" id="TIGR00915">
    <property type="entry name" value="2A0602"/>
    <property type="match status" value="1"/>
</dbReference>
<protein>
    <recommendedName>
        <fullName evidence="9">Efflux pump membrane transporter</fullName>
    </recommendedName>
</protein>
<feature type="transmembrane region" description="Helical" evidence="9">
    <location>
        <begin position="12"/>
        <end position="33"/>
    </location>
</feature>
<dbReference type="AlphaFoldDB" id="A0A0D7F435"/>
<dbReference type="GO" id="GO:0042910">
    <property type="term" value="F:xenobiotic transmembrane transporter activity"/>
    <property type="evidence" value="ECO:0007669"/>
    <property type="project" value="TreeGrafter"/>
</dbReference>
<feature type="transmembrane region" description="Helical" evidence="9">
    <location>
        <begin position="529"/>
        <end position="550"/>
    </location>
</feature>
<comment type="similarity">
    <text evidence="2 9">Belongs to the resistance-nodulation-cell division (RND) (TC 2.A.6) family.</text>
</comment>
<feature type="transmembrane region" description="Helical" evidence="9">
    <location>
        <begin position="444"/>
        <end position="464"/>
    </location>
</feature>
<name>A0A0D7F435_RHOPL</name>
<organism evidence="10 11">
    <name type="scientific">Rhodopseudomonas palustris</name>
    <dbReference type="NCBI Taxonomy" id="1076"/>
    <lineage>
        <taxon>Bacteria</taxon>
        <taxon>Pseudomonadati</taxon>
        <taxon>Pseudomonadota</taxon>
        <taxon>Alphaproteobacteria</taxon>
        <taxon>Hyphomicrobiales</taxon>
        <taxon>Nitrobacteraceae</taxon>
        <taxon>Rhodopseudomonas</taxon>
    </lineage>
</organism>
<evidence type="ECO:0000256" key="1">
    <source>
        <dbReference type="ARBA" id="ARBA00004429"/>
    </source>
</evidence>
<keyword evidence="5 9" id="KW-0997">Cell inner membrane</keyword>
<feature type="transmembrane region" description="Helical" evidence="9">
    <location>
        <begin position="394"/>
        <end position="414"/>
    </location>
</feature>
<dbReference type="OrthoDB" id="9807350at2"/>
<feature type="transmembrane region" description="Helical" evidence="9">
    <location>
        <begin position="870"/>
        <end position="887"/>
    </location>
</feature>
<comment type="subcellular location">
    <subcellularLocation>
        <location evidence="1 9">Cell inner membrane</location>
        <topology evidence="1 9">Multi-pass membrane protein</topology>
    </subcellularLocation>
</comment>
<proteinExistence type="inferred from homology"/>
<evidence type="ECO:0000256" key="6">
    <source>
        <dbReference type="ARBA" id="ARBA00022692"/>
    </source>
</evidence>
<comment type="caution">
    <text evidence="10">The sequence shown here is derived from an EMBL/GenBank/DDBJ whole genome shotgun (WGS) entry which is preliminary data.</text>
</comment>
<feature type="transmembrane region" description="Helical" evidence="9">
    <location>
        <begin position="476"/>
        <end position="499"/>
    </location>
</feature>
<feature type="transmembrane region" description="Helical" evidence="9">
    <location>
        <begin position="924"/>
        <end position="944"/>
    </location>
</feature>
<evidence type="ECO:0000256" key="7">
    <source>
        <dbReference type="ARBA" id="ARBA00022989"/>
    </source>
</evidence>
<dbReference type="SUPFAM" id="SSF82866">
    <property type="entry name" value="Multidrug efflux transporter AcrB transmembrane domain"/>
    <property type="match status" value="2"/>
</dbReference>
<dbReference type="NCBIfam" id="NF000282">
    <property type="entry name" value="RND_permease_1"/>
    <property type="match status" value="1"/>
</dbReference>
<gene>
    <name evidence="10" type="ORF">OO17_03505</name>
</gene>
<dbReference type="PRINTS" id="PR00702">
    <property type="entry name" value="ACRIFLAVINRP"/>
</dbReference>